<evidence type="ECO:0000256" key="4">
    <source>
        <dbReference type="ARBA" id="ARBA00022989"/>
    </source>
</evidence>
<dbReference type="GO" id="GO:0005794">
    <property type="term" value="C:Golgi apparatus"/>
    <property type="evidence" value="ECO:0007669"/>
    <property type="project" value="TreeGrafter"/>
</dbReference>
<dbReference type="Proteomes" id="UP000076738">
    <property type="component" value="Unassembled WGS sequence"/>
</dbReference>
<dbReference type="InterPro" id="IPR001594">
    <property type="entry name" value="Palmitoyltrfase_DHHC"/>
</dbReference>
<comment type="subcellular location">
    <subcellularLocation>
        <location evidence="1">Membrane</location>
        <topology evidence="1">Multi-pass membrane protein</topology>
    </subcellularLocation>
</comment>
<protein>
    <recommendedName>
        <fullName evidence="11">Palmitoyltransferase</fullName>
        <ecNumber evidence="11">2.3.1.225</ecNumber>
    </recommendedName>
</protein>
<dbReference type="PROSITE" id="PS50216">
    <property type="entry name" value="DHHC"/>
    <property type="match status" value="1"/>
</dbReference>
<feature type="region of interest" description="Disordered" evidence="12">
    <location>
        <begin position="129"/>
        <end position="210"/>
    </location>
</feature>
<keyword evidence="4 11" id="KW-1133">Transmembrane helix</keyword>
<evidence type="ECO:0000313" key="14">
    <source>
        <dbReference type="EMBL" id="KZO98845.1"/>
    </source>
</evidence>
<comment type="domain">
    <text evidence="11">The DHHC domain is required for palmitoyltransferase activity.</text>
</comment>
<dbReference type="GO" id="GO:0019706">
    <property type="term" value="F:protein-cysteine S-palmitoyltransferase activity"/>
    <property type="evidence" value="ECO:0007669"/>
    <property type="project" value="UniProtKB-EC"/>
</dbReference>
<evidence type="ECO:0000256" key="3">
    <source>
        <dbReference type="ARBA" id="ARBA00022692"/>
    </source>
</evidence>
<dbReference type="PANTHER" id="PTHR22883">
    <property type="entry name" value="ZINC FINGER DHHC DOMAIN CONTAINING PROTEIN"/>
    <property type="match status" value="1"/>
</dbReference>
<keyword evidence="5 11" id="KW-0472">Membrane</keyword>
<evidence type="ECO:0000256" key="11">
    <source>
        <dbReference type="RuleBase" id="RU079119"/>
    </source>
</evidence>
<keyword evidence="7" id="KW-0449">Lipoprotein</keyword>
<feature type="transmembrane region" description="Helical" evidence="11">
    <location>
        <begin position="53"/>
        <end position="73"/>
    </location>
</feature>
<reference evidence="14 15" key="1">
    <citation type="journal article" date="2016" name="Mol. Biol. Evol.">
        <title>Comparative Genomics of Early-Diverging Mushroom-Forming Fungi Provides Insights into the Origins of Lignocellulose Decay Capabilities.</title>
        <authorList>
            <person name="Nagy L.G."/>
            <person name="Riley R."/>
            <person name="Tritt A."/>
            <person name="Adam C."/>
            <person name="Daum C."/>
            <person name="Floudas D."/>
            <person name="Sun H."/>
            <person name="Yadav J.S."/>
            <person name="Pangilinan J."/>
            <person name="Larsson K.H."/>
            <person name="Matsuura K."/>
            <person name="Barry K."/>
            <person name="Labutti K."/>
            <person name="Kuo R."/>
            <person name="Ohm R.A."/>
            <person name="Bhattacharya S.S."/>
            <person name="Shirouzu T."/>
            <person name="Yoshinaga Y."/>
            <person name="Martin F.M."/>
            <person name="Grigoriev I.V."/>
            <person name="Hibbett D.S."/>
        </authorList>
    </citation>
    <scope>NUCLEOTIDE SEQUENCE [LARGE SCALE GENOMIC DNA]</scope>
    <source>
        <strain evidence="14 15">TUFC12733</strain>
    </source>
</reference>
<proteinExistence type="inferred from homology"/>
<feature type="domain" description="Palmitoyltransferase DHHC" evidence="13">
    <location>
        <begin position="299"/>
        <end position="416"/>
    </location>
</feature>
<evidence type="ECO:0000256" key="9">
    <source>
        <dbReference type="ARBA" id="ARBA00038298"/>
    </source>
</evidence>
<evidence type="ECO:0000259" key="13">
    <source>
        <dbReference type="Pfam" id="PF01529"/>
    </source>
</evidence>
<feature type="compositionally biased region" description="Polar residues" evidence="12">
    <location>
        <begin position="137"/>
        <end position="171"/>
    </location>
</feature>
<dbReference type="GO" id="GO:0006612">
    <property type="term" value="P:protein targeting to membrane"/>
    <property type="evidence" value="ECO:0007669"/>
    <property type="project" value="TreeGrafter"/>
</dbReference>
<organism evidence="14 15">
    <name type="scientific">Calocera viscosa (strain TUFC12733)</name>
    <dbReference type="NCBI Taxonomy" id="1330018"/>
    <lineage>
        <taxon>Eukaryota</taxon>
        <taxon>Fungi</taxon>
        <taxon>Dikarya</taxon>
        <taxon>Basidiomycota</taxon>
        <taxon>Agaricomycotina</taxon>
        <taxon>Dacrymycetes</taxon>
        <taxon>Dacrymycetales</taxon>
        <taxon>Dacrymycetaceae</taxon>
        <taxon>Calocera</taxon>
    </lineage>
</organism>
<dbReference type="InterPro" id="IPR039859">
    <property type="entry name" value="PFA4/ZDH16/20/ERF2-like"/>
</dbReference>
<dbReference type="GO" id="GO:0016020">
    <property type="term" value="C:membrane"/>
    <property type="evidence" value="ECO:0007669"/>
    <property type="project" value="UniProtKB-SubCell"/>
</dbReference>
<evidence type="ECO:0000256" key="10">
    <source>
        <dbReference type="ARBA" id="ARBA00048048"/>
    </source>
</evidence>
<feature type="compositionally biased region" description="Low complexity" evidence="12">
    <location>
        <begin position="181"/>
        <end position="197"/>
    </location>
</feature>
<keyword evidence="8 11" id="KW-0012">Acyltransferase</keyword>
<dbReference type="EC" id="2.3.1.225" evidence="11"/>
<feature type="compositionally biased region" description="Basic and acidic residues" evidence="12">
    <location>
        <begin position="29"/>
        <end position="44"/>
    </location>
</feature>
<evidence type="ECO:0000256" key="5">
    <source>
        <dbReference type="ARBA" id="ARBA00023136"/>
    </source>
</evidence>
<keyword evidence="2 11" id="KW-0808">Transferase</keyword>
<comment type="catalytic activity">
    <reaction evidence="10 11">
        <text>L-cysteinyl-[protein] + hexadecanoyl-CoA = S-hexadecanoyl-L-cysteinyl-[protein] + CoA</text>
        <dbReference type="Rhea" id="RHEA:36683"/>
        <dbReference type="Rhea" id="RHEA-COMP:10131"/>
        <dbReference type="Rhea" id="RHEA-COMP:11032"/>
        <dbReference type="ChEBI" id="CHEBI:29950"/>
        <dbReference type="ChEBI" id="CHEBI:57287"/>
        <dbReference type="ChEBI" id="CHEBI:57379"/>
        <dbReference type="ChEBI" id="CHEBI:74151"/>
        <dbReference type="EC" id="2.3.1.225"/>
    </reaction>
</comment>
<sequence>MPNPPPPPKPAKAQPRTIFSAFTVTWREARERRAKREQAAEERRDRRRKPRPWILRKAAVGFVIALLIWLQYVYVRRLCVPMIRRDAAARGTFGQGIAYLVVYEVLWLMTAWCYVKIITVPPGFAKDHIKKTPPPNEMQQTRTTSPETWGPSTQRASTETAPLRTSRSLQPLQEKRPEVPRSAASAGSVSSGRSRAGPIEFPENNPIARPFGRTAGSPTNGTANGAAYGTANGTSEMDAVPGFVKVHASRAPVSNGGPKRPEPAVRPSWEAPPPRDEGETWGENLPPSRKPNHPVLNPDRRYCYKCEVVKPYRSHHCSTCATDVLMFDHHCLWIGQCVGARNRKFFVNFLEWGVLLAIYIFITLVVANASLAYSNDLDGEMIAVIAISGFFMLFTAMLLSSHVWLLTINATTVEHMWMQQLQQRDTAALSTRFSIWNPVAKGRQRAQWNDEWGSLYSEGNIWWLGSRRVNWEATMGKSPLGWFLPIGRSQSDGLSYPVNPRFSPSGRWRRRSDWPAELQ</sequence>
<evidence type="ECO:0000256" key="2">
    <source>
        <dbReference type="ARBA" id="ARBA00022679"/>
    </source>
</evidence>
<evidence type="ECO:0000256" key="7">
    <source>
        <dbReference type="ARBA" id="ARBA00023288"/>
    </source>
</evidence>
<evidence type="ECO:0000256" key="12">
    <source>
        <dbReference type="SAM" id="MobiDB-lite"/>
    </source>
</evidence>
<feature type="region of interest" description="Disordered" evidence="12">
    <location>
        <begin position="29"/>
        <end position="48"/>
    </location>
</feature>
<name>A0A167PIX6_CALVF</name>
<feature type="transmembrane region" description="Helical" evidence="11">
    <location>
        <begin position="93"/>
        <end position="115"/>
    </location>
</feature>
<keyword evidence="15" id="KW-1185">Reference proteome</keyword>
<accession>A0A167PIX6</accession>
<feature type="region of interest" description="Disordered" evidence="12">
    <location>
        <begin position="249"/>
        <end position="293"/>
    </location>
</feature>
<dbReference type="AlphaFoldDB" id="A0A167PIX6"/>
<evidence type="ECO:0000256" key="6">
    <source>
        <dbReference type="ARBA" id="ARBA00023139"/>
    </source>
</evidence>
<dbReference type="EMBL" id="KV417274">
    <property type="protein sequence ID" value="KZO98845.1"/>
    <property type="molecule type" value="Genomic_DNA"/>
</dbReference>
<evidence type="ECO:0000313" key="15">
    <source>
        <dbReference type="Proteomes" id="UP000076738"/>
    </source>
</evidence>
<keyword evidence="3 11" id="KW-0812">Transmembrane</keyword>
<gene>
    <name evidence="14" type="ORF">CALVIDRAFT_561785</name>
</gene>
<dbReference type="Pfam" id="PF01529">
    <property type="entry name" value="DHHC"/>
    <property type="match status" value="1"/>
</dbReference>
<feature type="transmembrane region" description="Helical" evidence="11">
    <location>
        <begin position="349"/>
        <end position="369"/>
    </location>
</feature>
<keyword evidence="6" id="KW-0564">Palmitate</keyword>
<dbReference type="PANTHER" id="PTHR22883:SF23">
    <property type="entry name" value="PALMITOYLTRANSFERASE ZDHHC6"/>
    <property type="match status" value="1"/>
</dbReference>
<feature type="transmembrane region" description="Helical" evidence="11">
    <location>
        <begin position="381"/>
        <end position="408"/>
    </location>
</feature>
<dbReference type="STRING" id="1330018.A0A167PIX6"/>
<evidence type="ECO:0000256" key="8">
    <source>
        <dbReference type="ARBA" id="ARBA00023315"/>
    </source>
</evidence>
<comment type="similarity">
    <text evidence="9">Belongs to the DHHC palmitoyltransferase family. PFA5 subfamily.</text>
</comment>
<dbReference type="GO" id="GO:0005783">
    <property type="term" value="C:endoplasmic reticulum"/>
    <property type="evidence" value="ECO:0007669"/>
    <property type="project" value="TreeGrafter"/>
</dbReference>
<dbReference type="OrthoDB" id="1436450at2759"/>
<evidence type="ECO:0000256" key="1">
    <source>
        <dbReference type="ARBA" id="ARBA00004141"/>
    </source>
</evidence>